<dbReference type="RefSeq" id="WP_193189586.1">
    <property type="nucleotide sequence ID" value="NZ_JACZFR010000007.1"/>
</dbReference>
<accession>A0ABW1YM41</accession>
<evidence type="ECO:0000313" key="3">
    <source>
        <dbReference type="Proteomes" id="UP001596425"/>
    </source>
</evidence>
<keyword evidence="3" id="KW-1185">Reference proteome</keyword>
<organism evidence="2 3">
    <name type="scientific">Microbulbifer taiwanensis</name>
    <dbReference type="NCBI Taxonomy" id="986746"/>
    <lineage>
        <taxon>Bacteria</taxon>
        <taxon>Pseudomonadati</taxon>
        <taxon>Pseudomonadota</taxon>
        <taxon>Gammaproteobacteria</taxon>
        <taxon>Cellvibrionales</taxon>
        <taxon>Microbulbiferaceae</taxon>
        <taxon>Microbulbifer</taxon>
    </lineage>
</organism>
<proteinExistence type="predicted"/>
<dbReference type="EMBL" id="JBHSVR010000001">
    <property type="protein sequence ID" value="MFC6632953.1"/>
    <property type="molecule type" value="Genomic_DNA"/>
</dbReference>
<feature type="region of interest" description="Disordered" evidence="1">
    <location>
        <begin position="207"/>
        <end position="233"/>
    </location>
</feature>
<feature type="compositionally biased region" description="Acidic residues" evidence="1">
    <location>
        <begin position="214"/>
        <end position="226"/>
    </location>
</feature>
<protein>
    <submittedName>
        <fullName evidence="2">Uncharacterized protein</fullName>
    </submittedName>
</protein>
<name>A0ABW1YM41_9GAMM</name>
<sequence>MTKLIFDTTIEAKKINPGFIMHPSRIYRESHEIPGELSQFDVSVSELQQVALAAISARNEATALHPQNAPGMYSYMAGVAALRALFIQKRDWEIARPNGVEAVANKRLEKLILFQNVDFACGRHDPNPVSSKGRGVAALVDNPSGYLWDYMAEEARQCENLHTWFFCVSCNGDEVRAELSRPRAVENGNFGTFAERIFIIQDEDWNPAGGNSDNDSDADYQGEEFDITVTKKR</sequence>
<evidence type="ECO:0000256" key="1">
    <source>
        <dbReference type="SAM" id="MobiDB-lite"/>
    </source>
</evidence>
<dbReference type="Proteomes" id="UP001596425">
    <property type="component" value="Unassembled WGS sequence"/>
</dbReference>
<gene>
    <name evidence="2" type="ORF">ACFQBM_06680</name>
</gene>
<evidence type="ECO:0000313" key="2">
    <source>
        <dbReference type="EMBL" id="MFC6632953.1"/>
    </source>
</evidence>
<comment type="caution">
    <text evidence="2">The sequence shown here is derived from an EMBL/GenBank/DDBJ whole genome shotgun (WGS) entry which is preliminary data.</text>
</comment>
<reference evidence="3" key="1">
    <citation type="journal article" date="2019" name="Int. J. Syst. Evol. Microbiol.">
        <title>The Global Catalogue of Microorganisms (GCM) 10K type strain sequencing project: providing services to taxonomists for standard genome sequencing and annotation.</title>
        <authorList>
            <consortium name="The Broad Institute Genomics Platform"/>
            <consortium name="The Broad Institute Genome Sequencing Center for Infectious Disease"/>
            <person name="Wu L."/>
            <person name="Ma J."/>
        </authorList>
    </citation>
    <scope>NUCLEOTIDE SEQUENCE [LARGE SCALE GENOMIC DNA]</scope>
    <source>
        <strain evidence="3">CGMCC 1.13718</strain>
    </source>
</reference>